<reference evidence="2" key="1">
    <citation type="submission" date="2013-12" db="EMBL/GenBank/DDBJ databases">
        <authorList>
            <person name="Aslett M."/>
        </authorList>
    </citation>
    <scope>NUCLEOTIDE SEQUENCE [LARGE SCALE GENOMIC DNA]</scope>
    <source>
        <strain evidence="2">Lindley</strain>
    </source>
</reference>
<reference evidence="2" key="2">
    <citation type="submission" date="2014-05" db="EMBL/GenBank/DDBJ databases">
        <title>The genome and life-stage specific transcriptomes of Globodera pallida elucidate key aspects of plant parasitism by a cyst nematode.</title>
        <authorList>
            <person name="Cotton J.A."/>
            <person name="Lilley C.J."/>
            <person name="Jones L.M."/>
            <person name="Kikuchi T."/>
            <person name="Reid A.J."/>
            <person name="Thorpe P."/>
            <person name="Tsai I.J."/>
            <person name="Beasley H."/>
            <person name="Blok V."/>
            <person name="Cock P.J.A."/>
            <person name="Van den Akker S.E."/>
            <person name="Holroyd N."/>
            <person name="Hunt M."/>
            <person name="Mantelin S."/>
            <person name="Naghra H."/>
            <person name="Pain A."/>
            <person name="Palomares-Rius J.E."/>
            <person name="Zarowiecki M."/>
            <person name="Berriman M."/>
            <person name="Jones J.T."/>
            <person name="Urwin P.E."/>
        </authorList>
    </citation>
    <scope>NUCLEOTIDE SEQUENCE [LARGE SCALE GENOMIC DNA]</scope>
    <source>
        <strain evidence="2">Lindley</strain>
    </source>
</reference>
<evidence type="ECO:0000313" key="3">
    <source>
        <dbReference type="WBParaSite" id="GPLIN_000987600"/>
    </source>
</evidence>
<protein>
    <submittedName>
        <fullName evidence="3">Calponin-homology (CH) domain-containing protein</fullName>
    </submittedName>
</protein>
<feature type="compositionally biased region" description="Basic and acidic residues" evidence="1">
    <location>
        <begin position="60"/>
        <end position="75"/>
    </location>
</feature>
<accession>A0A183CAH6</accession>
<evidence type="ECO:0000256" key="1">
    <source>
        <dbReference type="SAM" id="MobiDB-lite"/>
    </source>
</evidence>
<feature type="region of interest" description="Disordered" evidence="1">
    <location>
        <begin position="60"/>
        <end position="83"/>
    </location>
</feature>
<organism evidence="2 3">
    <name type="scientific">Globodera pallida</name>
    <name type="common">Potato cyst nematode worm</name>
    <name type="synonym">Heterodera pallida</name>
    <dbReference type="NCBI Taxonomy" id="36090"/>
    <lineage>
        <taxon>Eukaryota</taxon>
        <taxon>Metazoa</taxon>
        <taxon>Ecdysozoa</taxon>
        <taxon>Nematoda</taxon>
        <taxon>Chromadorea</taxon>
        <taxon>Rhabditida</taxon>
        <taxon>Tylenchina</taxon>
        <taxon>Tylenchomorpha</taxon>
        <taxon>Tylenchoidea</taxon>
        <taxon>Heteroderidae</taxon>
        <taxon>Heteroderinae</taxon>
        <taxon>Globodera</taxon>
    </lineage>
</organism>
<keyword evidence="2" id="KW-1185">Reference proteome</keyword>
<name>A0A183CAH6_GLOPA</name>
<reference evidence="3" key="3">
    <citation type="submission" date="2016-06" db="UniProtKB">
        <authorList>
            <consortium name="WormBaseParasite"/>
        </authorList>
    </citation>
    <scope>IDENTIFICATION</scope>
</reference>
<dbReference type="AlphaFoldDB" id="A0A183CAH6"/>
<dbReference type="WBParaSite" id="GPLIN_000987600">
    <property type="protein sequence ID" value="GPLIN_000987600"/>
    <property type="gene ID" value="GPLIN_000987600"/>
</dbReference>
<proteinExistence type="predicted"/>
<evidence type="ECO:0000313" key="2">
    <source>
        <dbReference type="Proteomes" id="UP000050741"/>
    </source>
</evidence>
<sequence>MSLVDAKIPNVPIEPKVRESDNNAVAKKYGPELCDGAGVVQLSRMKFDVGQTRVGFEQAKDENRVPIEPKVRESDNNAVGRPPMAHKMTKIQQSVDGEQFVDNDWQKF</sequence>
<dbReference type="Proteomes" id="UP000050741">
    <property type="component" value="Unassembled WGS sequence"/>
</dbReference>